<evidence type="ECO:0000256" key="3">
    <source>
        <dbReference type="ARBA" id="ARBA00020827"/>
    </source>
</evidence>
<comment type="subcellular location">
    <subcellularLocation>
        <location evidence="1">Endoplasmic reticulum membrane</location>
        <topology evidence="1">Multi-pass membrane protein</topology>
    </subcellularLocation>
</comment>
<dbReference type="AlphaFoldDB" id="A0A9C7PY89"/>
<dbReference type="PANTHER" id="PTHR20994:SF0">
    <property type="entry name" value="ER MEMBRANE PROTEIN COMPLEX SUBUNIT 6"/>
    <property type="match status" value="1"/>
</dbReference>
<dbReference type="EMBL" id="BQMJ01000035">
    <property type="protein sequence ID" value="GJQ12620.1"/>
    <property type="molecule type" value="Genomic_DNA"/>
</dbReference>
<name>A0A9C7PY89_9RHOD</name>
<evidence type="ECO:0000313" key="9">
    <source>
        <dbReference type="EMBL" id="GJQ12620.1"/>
    </source>
</evidence>
<evidence type="ECO:0000256" key="4">
    <source>
        <dbReference type="ARBA" id="ARBA00022692"/>
    </source>
</evidence>
<proteinExistence type="inferred from homology"/>
<gene>
    <name evidence="9" type="ORF">GpartN1_g4411.t1</name>
</gene>
<feature type="transmembrane region" description="Helical" evidence="8">
    <location>
        <begin position="21"/>
        <end position="39"/>
    </location>
</feature>
<feature type="transmembrane region" description="Helical" evidence="8">
    <location>
        <begin position="45"/>
        <end position="62"/>
    </location>
</feature>
<keyword evidence="7 8" id="KW-0472">Membrane</keyword>
<keyword evidence="10" id="KW-1185">Reference proteome</keyword>
<dbReference type="PANTHER" id="PTHR20994">
    <property type="entry name" value="ER MEMBRANE PROTEIN COMPLEX SUBUNIT 6"/>
    <property type="match status" value="1"/>
</dbReference>
<protein>
    <recommendedName>
        <fullName evidence="3">ER membrane protein complex subunit 6</fullName>
    </recommendedName>
</protein>
<dbReference type="OrthoDB" id="16510at2759"/>
<dbReference type="GO" id="GO:0072546">
    <property type="term" value="C:EMC complex"/>
    <property type="evidence" value="ECO:0007669"/>
    <property type="project" value="InterPro"/>
</dbReference>
<dbReference type="InterPro" id="IPR008504">
    <property type="entry name" value="Emc6"/>
</dbReference>
<keyword evidence="4 8" id="KW-0812">Transmembrane</keyword>
<organism evidence="9 10">
    <name type="scientific">Galdieria partita</name>
    <dbReference type="NCBI Taxonomy" id="83374"/>
    <lineage>
        <taxon>Eukaryota</taxon>
        <taxon>Rhodophyta</taxon>
        <taxon>Bangiophyceae</taxon>
        <taxon>Galdieriales</taxon>
        <taxon>Galdieriaceae</taxon>
        <taxon>Galdieria</taxon>
    </lineage>
</organism>
<evidence type="ECO:0000256" key="1">
    <source>
        <dbReference type="ARBA" id="ARBA00004477"/>
    </source>
</evidence>
<dbReference type="Proteomes" id="UP001061958">
    <property type="component" value="Unassembled WGS sequence"/>
</dbReference>
<evidence type="ECO:0000313" key="10">
    <source>
        <dbReference type="Proteomes" id="UP001061958"/>
    </source>
</evidence>
<comment type="caution">
    <text evidence="9">The sequence shown here is derived from an EMBL/GenBank/DDBJ whole genome shotgun (WGS) entry which is preliminary data.</text>
</comment>
<accession>A0A9C7PY89</accession>
<evidence type="ECO:0000256" key="2">
    <source>
        <dbReference type="ARBA" id="ARBA00009436"/>
    </source>
</evidence>
<evidence type="ECO:0000256" key="6">
    <source>
        <dbReference type="ARBA" id="ARBA00022989"/>
    </source>
</evidence>
<evidence type="ECO:0000256" key="7">
    <source>
        <dbReference type="ARBA" id="ARBA00023136"/>
    </source>
</evidence>
<evidence type="ECO:0000256" key="5">
    <source>
        <dbReference type="ARBA" id="ARBA00022824"/>
    </source>
</evidence>
<dbReference type="GO" id="GO:0034975">
    <property type="term" value="P:protein folding in endoplasmic reticulum"/>
    <property type="evidence" value="ECO:0007669"/>
    <property type="project" value="TreeGrafter"/>
</dbReference>
<dbReference type="InterPro" id="IPR029008">
    <property type="entry name" value="EMC6-like"/>
</dbReference>
<dbReference type="Pfam" id="PF07019">
    <property type="entry name" value="EMC6"/>
    <property type="match status" value="1"/>
</dbReference>
<keyword evidence="6 8" id="KW-1133">Transmembrane helix</keyword>
<comment type="similarity">
    <text evidence="2">Belongs to the EMC6 family.</text>
</comment>
<evidence type="ECO:0000256" key="8">
    <source>
        <dbReference type="SAM" id="Phobius"/>
    </source>
</evidence>
<reference evidence="9" key="1">
    <citation type="journal article" date="2022" name="Proc. Natl. Acad. Sci. U.S.A.">
        <title>Life cycle and functional genomics of the unicellular red alga Galdieria for elucidating algal and plant evolution and industrial use.</title>
        <authorList>
            <person name="Hirooka S."/>
            <person name="Itabashi T."/>
            <person name="Ichinose T.M."/>
            <person name="Onuma R."/>
            <person name="Fujiwara T."/>
            <person name="Yamashita S."/>
            <person name="Jong L.W."/>
            <person name="Tomita R."/>
            <person name="Iwane A.H."/>
            <person name="Miyagishima S.Y."/>
        </authorList>
    </citation>
    <scope>NUCLEOTIDE SEQUENCE</scope>
    <source>
        <strain evidence="9">NBRC 102759</strain>
    </source>
</reference>
<keyword evidence="5" id="KW-0256">Endoplasmic reticulum</keyword>
<sequence>MSSTTNVQPFGVQYNTCIFRFYQTFFVVAGGCITGIWGLTNLKGFLMYPISNIFLFLAIYLKTKGNPFIYFMESIPSLYIRCLFSKDGFLSFILFWTLFYSITYIKYF</sequence>
<feature type="transmembrane region" description="Helical" evidence="8">
    <location>
        <begin position="83"/>
        <end position="105"/>
    </location>
</feature>
<dbReference type="GO" id="GO:0000045">
    <property type="term" value="P:autophagosome assembly"/>
    <property type="evidence" value="ECO:0007669"/>
    <property type="project" value="TreeGrafter"/>
</dbReference>
<reference evidence="9" key="2">
    <citation type="submission" date="2022-01" db="EMBL/GenBank/DDBJ databases">
        <authorList>
            <person name="Hirooka S."/>
            <person name="Miyagishima S.Y."/>
        </authorList>
    </citation>
    <scope>NUCLEOTIDE SEQUENCE</scope>
    <source>
        <strain evidence="9">NBRC 102759</strain>
    </source>
</reference>